<evidence type="ECO:0000256" key="1">
    <source>
        <dbReference type="ARBA" id="ARBA00022679"/>
    </source>
</evidence>
<dbReference type="Pfam" id="PF00583">
    <property type="entry name" value="Acetyltransf_1"/>
    <property type="match status" value="1"/>
</dbReference>
<comment type="caution">
    <text evidence="4">The sequence shown here is derived from an EMBL/GenBank/DDBJ whole genome shotgun (WGS) entry which is preliminary data.</text>
</comment>
<dbReference type="InterPro" id="IPR016181">
    <property type="entry name" value="Acyl_CoA_acyltransferase"/>
</dbReference>
<evidence type="ECO:0000313" key="5">
    <source>
        <dbReference type="Proteomes" id="UP001595886"/>
    </source>
</evidence>
<sequence length="164" mass="18208">MDGARACLAIRAARPDDAATIHALVCELADYEKLRHEVDATVADTAAALFGANPRVFAEIAQWQDEVAGFSLWFYNYSTFRGRHGVYLEDLYVRPAFRGRGIGKALLASLARRCVTEGLPRFQWQVLDWNTPSIAFYESLGAKPTPEWLGCRIEGEALATLAKN</sequence>
<proteinExistence type="predicted"/>
<name>A0ABV9QUT3_9GAMM</name>
<keyword evidence="2 4" id="KW-0012">Acyltransferase</keyword>
<dbReference type="RefSeq" id="WP_380019108.1">
    <property type="nucleotide sequence ID" value="NZ_JBHSHD010000003.1"/>
</dbReference>
<dbReference type="InterPro" id="IPR051016">
    <property type="entry name" value="Diverse_Substrate_AcTransf"/>
</dbReference>
<protein>
    <submittedName>
        <fullName evidence="4">GNAT family N-acetyltransferase</fullName>
        <ecNumber evidence="4">2.3.-.-</ecNumber>
    </submittedName>
</protein>
<dbReference type="Proteomes" id="UP001595886">
    <property type="component" value="Unassembled WGS sequence"/>
</dbReference>
<dbReference type="EC" id="2.3.-.-" evidence="4"/>
<reference evidence="5" key="1">
    <citation type="journal article" date="2019" name="Int. J. Syst. Evol. Microbiol.">
        <title>The Global Catalogue of Microorganisms (GCM) 10K type strain sequencing project: providing services to taxonomists for standard genome sequencing and annotation.</title>
        <authorList>
            <consortium name="The Broad Institute Genomics Platform"/>
            <consortium name="The Broad Institute Genome Sequencing Center for Infectious Disease"/>
            <person name="Wu L."/>
            <person name="Ma J."/>
        </authorList>
    </citation>
    <scope>NUCLEOTIDE SEQUENCE [LARGE SCALE GENOMIC DNA]</scope>
    <source>
        <strain evidence="5">CCUG 30340</strain>
    </source>
</reference>
<evidence type="ECO:0000259" key="3">
    <source>
        <dbReference type="PROSITE" id="PS51186"/>
    </source>
</evidence>
<dbReference type="PANTHER" id="PTHR10545:SF29">
    <property type="entry name" value="GH14572P-RELATED"/>
    <property type="match status" value="1"/>
</dbReference>
<keyword evidence="5" id="KW-1185">Reference proteome</keyword>
<gene>
    <name evidence="4" type="ORF">ACFO6Q_03385</name>
</gene>
<dbReference type="SUPFAM" id="SSF55729">
    <property type="entry name" value="Acyl-CoA N-acyltransferases (Nat)"/>
    <property type="match status" value="1"/>
</dbReference>
<dbReference type="PANTHER" id="PTHR10545">
    <property type="entry name" value="DIAMINE N-ACETYLTRANSFERASE"/>
    <property type="match status" value="1"/>
</dbReference>
<dbReference type="CDD" id="cd04301">
    <property type="entry name" value="NAT_SF"/>
    <property type="match status" value="1"/>
</dbReference>
<dbReference type="GO" id="GO:0016746">
    <property type="term" value="F:acyltransferase activity"/>
    <property type="evidence" value="ECO:0007669"/>
    <property type="project" value="UniProtKB-KW"/>
</dbReference>
<organism evidence="4 5">
    <name type="scientific">Dokdonella ginsengisoli</name>
    <dbReference type="NCBI Taxonomy" id="363846"/>
    <lineage>
        <taxon>Bacteria</taxon>
        <taxon>Pseudomonadati</taxon>
        <taxon>Pseudomonadota</taxon>
        <taxon>Gammaproteobacteria</taxon>
        <taxon>Lysobacterales</taxon>
        <taxon>Rhodanobacteraceae</taxon>
        <taxon>Dokdonella</taxon>
    </lineage>
</organism>
<evidence type="ECO:0000313" key="4">
    <source>
        <dbReference type="EMBL" id="MFC4819349.1"/>
    </source>
</evidence>
<keyword evidence="1 4" id="KW-0808">Transferase</keyword>
<dbReference type="Gene3D" id="3.40.630.30">
    <property type="match status" value="1"/>
</dbReference>
<feature type="domain" description="N-acetyltransferase" evidence="3">
    <location>
        <begin position="8"/>
        <end position="164"/>
    </location>
</feature>
<accession>A0ABV9QUT3</accession>
<evidence type="ECO:0000256" key="2">
    <source>
        <dbReference type="ARBA" id="ARBA00023315"/>
    </source>
</evidence>
<dbReference type="EMBL" id="JBHSHD010000003">
    <property type="protein sequence ID" value="MFC4819349.1"/>
    <property type="molecule type" value="Genomic_DNA"/>
</dbReference>
<dbReference type="PROSITE" id="PS51186">
    <property type="entry name" value="GNAT"/>
    <property type="match status" value="1"/>
</dbReference>
<dbReference type="InterPro" id="IPR000182">
    <property type="entry name" value="GNAT_dom"/>
</dbReference>